<dbReference type="EMBL" id="ASJR01000007">
    <property type="protein sequence ID" value="ERP32028.1"/>
    <property type="molecule type" value="Genomic_DNA"/>
</dbReference>
<dbReference type="CDD" id="cd02869">
    <property type="entry name" value="PseudoU_synth_RluA_like"/>
    <property type="match status" value="1"/>
</dbReference>
<dbReference type="AlphaFoldDB" id="U7D7W2"/>
<keyword evidence="4" id="KW-1185">Reference proteome</keyword>
<dbReference type="GO" id="GO:0003723">
    <property type="term" value="F:RNA binding"/>
    <property type="evidence" value="ECO:0007669"/>
    <property type="project" value="InterPro"/>
</dbReference>
<dbReference type="PROSITE" id="PS01129">
    <property type="entry name" value="PSI_RLU"/>
    <property type="match status" value="1"/>
</dbReference>
<dbReference type="InterPro" id="IPR020103">
    <property type="entry name" value="PsdUridine_synth_cat_dom_sf"/>
</dbReference>
<dbReference type="Gene3D" id="3.30.2350.10">
    <property type="entry name" value="Pseudouridine synthase"/>
    <property type="match status" value="1"/>
</dbReference>
<comment type="similarity">
    <text evidence="1">Belongs to the pseudouridine synthase RluA family.</text>
</comment>
<reference evidence="3 4" key="1">
    <citation type="journal article" date="2013" name="Environ. Microbiol.">
        <title>Genome analysis of Chitinivibrio alkaliphilus gen. nov., sp. nov., a novel extremely haloalkaliphilic anaerobic chitinolytic bacterium from the candidate phylum Termite Group 3.</title>
        <authorList>
            <person name="Sorokin D.Y."/>
            <person name="Gumerov V.M."/>
            <person name="Rakitin A.L."/>
            <person name="Beletsky A.V."/>
            <person name="Damste J.S."/>
            <person name="Muyzer G."/>
            <person name="Mardanov A.V."/>
            <person name="Ravin N.V."/>
        </authorList>
    </citation>
    <scope>NUCLEOTIDE SEQUENCE [LARGE SCALE GENOMIC DNA]</scope>
    <source>
        <strain evidence="3 4">ACht1</strain>
    </source>
</reference>
<organism evidence="3 4">
    <name type="scientific">Chitinivibrio alkaliphilus ACht1</name>
    <dbReference type="NCBI Taxonomy" id="1313304"/>
    <lineage>
        <taxon>Bacteria</taxon>
        <taxon>Pseudomonadati</taxon>
        <taxon>Fibrobacterota</taxon>
        <taxon>Chitinivibrionia</taxon>
        <taxon>Chitinivibrionales</taxon>
        <taxon>Chitinivibrionaceae</taxon>
        <taxon>Chitinivibrio</taxon>
    </lineage>
</organism>
<comment type="caution">
    <text evidence="3">The sequence shown here is derived from an EMBL/GenBank/DDBJ whole genome shotgun (WGS) entry which is preliminary data.</text>
</comment>
<dbReference type="GO" id="GO:0009982">
    <property type="term" value="F:pseudouridine synthase activity"/>
    <property type="evidence" value="ECO:0007669"/>
    <property type="project" value="InterPro"/>
</dbReference>
<dbReference type="InterPro" id="IPR050188">
    <property type="entry name" value="RluA_PseudoU_synthase"/>
</dbReference>
<dbReference type="InterPro" id="IPR006224">
    <property type="entry name" value="PsdUridine_synth_RluA-like_CS"/>
</dbReference>
<dbReference type="OrthoDB" id="128480at2"/>
<dbReference type="GO" id="GO:0140098">
    <property type="term" value="F:catalytic activity, acting on RNA"/>
    <property type="evidence" value="ECO:0007669"/>
    <property type="project" value="UniProtKB-ARBA"/>
</dbReference>
<accession>U7D7W2</accession>
<gene>
    <name evidence="3" type="ORF">CALK_1009</name>
</gene>
<evidence type="ECO:0000259" key="2">
    <source>
        <dbReference type="Pfam" id="PF00849"/>
    </source>
</evidence>
<feature type="domain" description="Pseudouridine synthase RsuA/RluA-like" evidence="2">
    <location>
        <begin position="85"/>
        <end position="226"/>
    </location>
</feature>
<evidence type="ECO:0000313" key="3">
    <source>
        <dbReference type="EMBL" id="ERP32028.1"/>
    </source>
</evidence>
<dbReference type="Proteomes" id="UP000017148">
    <property type="component" value="Unassembled WGS sequence"/>
</dbReference>
<dbReference type="PANTHER" id="PTHR21600:SF87">
    <property type="entry name" value="RNA PSEUDOURIDYLATE SYNTHASE DOMAIN-CONTAINING PROTEIN 1"/>
    <property type="match status" value="1"/>
</dbReference>
<dbReference type="RefSeq" id="WP_022636503.1">
    <property type="nucleotide sequence ID" value="NZ_ASJR01000007.1"/>
</dbReference>
<dbReference type="InterPro" id="IPR006145">
    <property type="entry name" value="PsdUridine_synth_RsuA/RluA"/>
</dbReference>
<protein>
    <submittedName>
        <fullName evidence="3">Pseudouridine synthase, RsuA/RluD family</fullName>
    </submittedName>
</protein>
<dbReference type="Pfam" id="PF00849">
    <property type="entry name" value="PseudoU_synth_2"/>
    <property type="match status" value="1"/>
</dbReference>
<dbReference type="STRING" id="1313304.CALK_1009"/>
<proteinExistence type="inferred from homology"/>
<dbReference type="GO" id="GO:0000455">
    <property type="term" value="P:enzyme-directed rRNA pseudouridine synthesis"/>
    <property type="evidence" value="ECO:0007669"/>
    <property type="project" value="TreeGrafter"/>
</dbReference>
<dbReference type="PANTHER" id="PTHR21600">
    <property type="entry name" value="MITOCHONDRIAL RNA PSEUDOURIDINE SYNTHASE"/>
    <property type="match status" value="1"/>
</dbReference>
<dbReference type="eggNOG" id="COG0564">
    <property type="taxonomic scope" value="Bacteria"/>
</dbReference>
<name>U7D7W2_9BACT</name>
<evidence type="ECO:0000256" key="1">
    <source>
        <dbReference type="ARBA" id="ARBA00010876"/>
    </source>
</evidence>
<dbReference type="SUPFAM" id="SSF55120">
    <property type="entry name" value="Pseudouridine synthase"/>
    <property type="match status" value="1"/>
</dbReference>
<sequence length="289" mass="33014">MPRICSQVKPAYDGLCLGEYLSRRFTYKTEAEWKEEIAAGRFSVNEIILQQHHRVCTGDTLVYLFPDEYEEPGDLSYHILYEQDDFLAVHKPPRLLVHNNKKTPTQNLIYQLRECHSPSYPTADIIHRLDRNTSGVILISKNKRALVDLQKKFSQRQIDKTYYAIISGVPKKKEGCLQSPITIGASGKIKEAVTTYRVVSATKNHAVVELSPRTGYTHQLRIHCAHMHTPILYDTTYGASTAPPGSRQMLHCAALTFAYKNRIHHITSPLPDDFKTTMNRLNLFLEETT</sequence>
<evidence type="ECO:0000313" key="4">
    <source>
        <dbReference type="Proteomes" id="UP000017148"/>
    </source>
</evidence>